<dbReference type="AlphaFoldDB" id="A0A4R1PT69"/>
<proteinExistence type="predicted"/>
<comment type="caution">
    <text evidence="1">The sequence shown here is derived from an EMBL/GenBank/DDBJ whole genome shotgun (WGS) entry which is preliminary data.</text>
</comment>
<gene>
    <name evidence="1" type="ORF">EV210_11637</name>
</gene>
<evidence type="ECO:0000313" key="2">
    <source>
        <dbReference type="Proteomes" id="UP000295063"/>
    </source>
</evidence>
<dbReference type="RefSeq" id="WP_132082971.1">
    <property type="nucleotide sequence ID" value="NZ_SLUI01000016.1"/>
</dbReference>
<reference evidence="1 2" key="1">
    <citation type="submission" date="2019-03" db="EMBL/GenBank/DDBJ databases">
        <title>Genomic Encyclopedia of Type Strains, Phase IV (KMG-IV): sequencing the most valuable type-strain genomes for metagenomic binning, comparative biology and taxonomic classification.</title>
        <authorList>
            <person name="Goeker M."/>
        </authorList>
    </citation>
    <scope>NUCLEOTIDE SEQUENCE [LARGE SCALE GENOMIC DNA]</scope>
    <source>
        <strain evidence="1 2">DSM 15969</strain>
    </source>
</reference>
<dbReference type="EMBL" id="SLUI01000016">
    <property type="protein sequence ID" value="TCL33935.1"/>
    <property type="molecule type" value="Genomic_DNA"/>
</dbReference>
<accession>A0A4R1PT69</accession>
<dbReference type="OrthoDB" id="1675497at2"/>
<name>A0A4R1PT69_9FIRM</name>
<protein>
    <submittedName>
        <fullName evidence="1">Uncharacterized protein</fullName>
    </submittedName>
</protein>
<keyword evidence="2" id="KW-1185">Reference proteome</keyword>
<organism evidence="1 2">
    <name type="scientific">Anaerospora hongkongensis</name>
    <dbReference type="NCBI Taxonomy" id="244830"/>
    <lineage>
        <taxon>Bacteria</taxon>
        <taxon>Bacillati</taxon>
        <taxon>Bacillota</taxon>
        <taxon>Negativicutes</taxon>
        <taxon>Selenomonadales</taxon>
        <taxon>Sporomusaceae</taxon>
        <taxon>Anaerospora</taxon>
    </lineage>
</organism>
<evidence type="ECO:0000313" key="1">
    <source>
        <dbReference type="EMBL" id="TCL33935.1"/>
    </source>
</evidence>
<dbReference type="Proteomes" id="UP000295063">
    <property type="component" value="Unassembled WGS sequence"/>
</dbReference>
<sequence length="467" mass="52585">MPIAIIVISFMTLAAGVYWYRTNSFSWRLRNIQRATDRLAKKRQPDKKAVAVLFRQMYTLIHRGMAAQKTTVVYQVIDTLKLAVGVGLGRSGEPLRLMAIIVAAIKAKQPDVAGQLLDVFRTLVKRCEPQVLPGVINPLLMIAATAMKDKQNFLAARVAELVFSVLERPDCLNNQAVMNATFRAIRFLGILAIRRHDEALFRELANRLNAWSAIGKDQDLGAEAVQCLVSWMHRIMKGDDFLQLQILDELTQSLVDNRLIHSQALRELAEGWIELAGNACLNPNSVLGPRIVSRILLVAVHTEDAVFFRRTVRKIVQVAAMVLTRYTFPEAFPIVLPLADTGRRLLQTELNLAESTGEGFRPQALHILVREMLVAFEMLARQRMTVTTGEIIVEFLQLWQEHPVAAGQYGKAACKFCQLLLSFWMQTSRRKARRLELPGLTNQQLSGFSQGDKAKLAFMLDDCLQLK</sequence>